<comment type="caution">
    <text evidence="3">The sequence shown here is derived from an EMBL/GenBank/DDBJ whole genome shotgun (WGS) entry which is preliminary data.</text>
</comment>
<evidence type="ECO:0000313" key="4">
    <source>
        <dbReference type="Proteomes" id="UP000006265"/>
    </source>
</evidence>
<comment type="catalytic activity">
    <reaction evidence="2">
        <text>oxidized coenzyme F420-(gamma-L-Glu)(n) + a quinol + H(+) = reduced coenzyme F420-(gamma-L-Glu)(n) + a quinone</text>
        <dbReference type="Rhea" id="RHEA:39663"/>
        <dbReference type="Rhea" id="RHEA-COMP:12939"/>
        <dbReference type="Rhea" id="RHEA-COMP:14378"/>
        <dbReference type="ChEBI" id="CHEBI:15378"/>
        <dbReference type="ChEBI" id="CHEBI:24646"/>
        <dbReference type="ChEBI" id="CHEBI:132124"/>
        <dbReference type="ChEBI" id="CHEBI:133980"/>
        <dbReference type="ChEBI" id="CHEBI:139511"/>
    </reaction>
</comment>
<organism evidence="3 4">
    <name type="scientific">Mycolicibacterium hassiacum (strain DSM 44199 / CIP 105218 / JCM 12690 / 3849)</name>
    <name type="common">Mycobacterium hassiacum</name>
    <dbReference type="NCBI Taxonomy" id="1122247"/>
    <lineage>
        <taxon>Bacteria</taxon>
        <taxon>Bacillati</taxon>
        <taxon>Actinomycetota</taxon>
        <taxon>Actinomycetes</taxon>
        <taxon>Mycobacteriales</taxon>
        <taxon>Mycobacteriaceae</taxon>
        <taxon>Mycolicibacterium</taxon>
    </lineage>
</organism>
<dbReference type="EMBL" id="AMRA01000108">
    <property type="protein sequence ID" value="EKF21935.1"/>
    <property type="molecule type" value="Genomic_DNA"/>
</dbReference>
<name>K5BAB2_MYCHD</name>
<dbReference type="OrthoDB" id="8225825at2"/>
<evidence type="ECO:0000256" key="2">
    <source>
        <dbReference type="ARBA" id="ARBA00049106"/>
    </source>
</evidence>
<dbReference type="Pfam" id="PF04075">
    <property type="entry name" value="F420H2_quin_red"/>
    <property type="match status" value="1"/>
</dbReference>
<sequence length="146" mass="15834">MADPRDFSPESEREFNQQNIAEFRTNGGRVGGPFEGFPLALITTVGAKTGRQRVSPVGLFEIDGAKYIVGSAAGRDRNPGWVANIRNTPSIMVEIGADPPAEAIVRELGGAERDRIFAEVKRRAPGFAEYEAATTRVIPVFELSLT</sequence>
<comment type="similarity">
    <text evidence="1">Belongs to the F420H(2)-dependent quinone reductase family.</text>
</comment>
<dbReference type="Proteomes" id="UP000006265">
    <property type="component" value="Unassembled WGS sequence"/>
</dbReference>
<dbReference type="GO" id="GO:0016491">
    <property type="term" value="F:oxidoreductase activity"/>
    <property type="evidence" value="ECO:0007669"/>
    <property type="project" value="InterPro"/>
</dbReference>
<dbReference type="PATRIC" id="fig|1122247.3.peg.3909"/>
<dbReference type="STRING" id="1122247.GCA_000379865_03278"/>
<dbReference type="eggNOG" id="COG3945">
    <property type="taxonomic scope" value="Bacteria"/>
</dbReference>
<evidence type="ECO:0000313" key="3">
    <source>
        <dbReference type="EMBL" id="EKF21935.1"/>
    </source>
</evidence>
<dbReference type="InterPro" id="IPR004378">
    <property type="entry name" value="F420H2_quin_Rdtase"/>
</dbReference>
<dbReference type="InterPro" id="IPR012349">
    <property type="entry name" value="Split_barrel_FMN-bd"/>
</dbReference>
<proteinExistence type="inferred from homology"/>
<gene>
    <name evidence="3" type="ORF">C731_4073</name>
</gene>
<keyword evidence="4" id="KW-1185">Reference proteome</keyword>
<dbReference type="Gene3D" id="2.30.110.10">
    <property type="entry name" value="Electron Transport, Fmn-binding Protein, Chain A"/>
    <property type="match status" value="1"/>
</dbReference>
<dbReference type="GO" id="GO:0005886">
    <property type="term" value="C:plasma membrane"/>
    <property type="evidence" value="ECO:0007669"/>
    <property type="project" value="TreeGrafter"/>
</dbReference>
<reference evidence="3 4" key="1">
    <citation type="journal article" date="2012" name="J. Bacteriol.">
        <title>Genome sequence of Mycobacterium hassiacum DSM 44199, a rare source of heat-stable mycobacterial proteins.</title>
        <authorList>
            <person name="Tiago I."/>
            <person name="Maranha A."/>
            <person name="Mendes V."/>
            <person name="Alarico S."/>
            <person name="Moynihan P.J."/>
            <person name="Clarke A.J."/>
            <person name="Macedo-Ribeiro S."/>
            <person name="Pereira P.J."/>
            <person name="Empadinhas N."/>
        </authorList>
    </citation>
    <scope>NUCLEOTIDE SEQUENCE [LARGE SCALE GENOMIC DNA]</scope>
    <source>
        <strain evidence="4">DSM 44199 / CIP 105218 / JCM 12690 / 3849</strain>
    </source>
</reference>
<protein>
    <submittedName>
        <fullName evidence="3">Deazaflavin-dependent oxidoreductase, nitroreductase family protein</fullName>
    </submittedName>
</protein>
<dbReference type="NCBIfam" id="TIGR00026">
    <property type="entry name" value="hi_GC_TIGR00026"/>
    <property type="match status" value="1"/>
</dbReference>
<dbReference type="SUPFAM" id="SSF50475">
    <property type="entry name" value="FMN-binding split barrel"/>
    <property type="match status" value="1"/>
</dbReference>
<dbReference type="RefSeq" id="WP_005630942.1">
    <property type="nucleotide sequence ID" value="NZ_AMRA01000108.1"/>
</dbReference>
<evidence type="ECO:0000256" key="1">
    <source>
        <dbReference type="ARBA" id="ARBA00008710"/>
    </source>
</evidence>
<dbReference type="AlphaFoldDB" id="K5BAB2"/>
<accession>K5BAB2</accession>
<dbReference type="GO" id="GO:0070967">
    <property type="term" value="F:coenzyme F420 binding"/>
    <property type="evidence" value="ECO:0007669"/>
    <property type="project" value="TreeGrafter"/>
</dbReference>
<dbReference type="PANTHER" id="PTHR39428">
    <property type="entry name" value="F420H(2)-DEPENDENT QUINONE REDUCTASE RV1261C"/>
    <property type="match status" value="1"/>
</dbReference>
<dbReference type="PANTHER" id="PTHR39428:SF1">
    <property type="entry name" value="F420H(2)-DEPENDENT QUINONE REDUCTASE RV1261C"/>
    <property type="match status" value="1"/>
</dbReference>